<evidence type="ECO:0000313" key="4">
    <source>
        <dbReference type="Proteomes" id="UP000702425"/>
    </source>
</evidence>
<dbReference type="RefSeq" id="WP_172185877.1">
    <property type="nucleotide sequence ID" value="NZ_CAWPPK010000013.1"/>
</dbReference>
<feature type="compositionally biased region" description="Polar residues" evidence="2">
    <location>
        <begin position="589"/>
        <end position="601"/>
    </location>
</feature>
<dbReference type="Proteomes" id="UP000702425">
    <property type="component" value="Unassembled WGS sequence"/>
</dbReference>
<keyword evidence="1" id="KW-0175">Coiled coil</keyword>
<feature type="region of interest" description="Disordered" evidence="2">
    <location>
        <begin position="522"/>
        <end position="541"/>
    </location>
</feature>
<proteinExistence type="predicted"/>
<protein>
    <submittedName>
        <fullName evidence="3">Uncharacterized protein</fullName>
    </submittedName>
</protein>
<feature type="region of interest" description="Disordered" evidence="2">
    <location>
        <begin position="552"/>
        <end position="602"/>
    </location>
</feature>
<evidence type="ECO:0000313" key="3">
    <source>
        <dbReference type="EMBL" id="NQE33188.1"/>
    </source>
</evidence>
<dbReference type="EMBL" id="SRRZ01000011">
    <property type="protein sequence ID" value="NQE33188.1"/>
    <property type="molecule type" value="Genomic_DNA"/>
</dbReference>
<comment type="caution">
    <text evidence="3">The sequence shown here is derived from an EMBL/GenBank/DDBJ whole genome shotgun (WGS) entry which is preliminary data.</text>
</comment>
<evidence type="ECO:0000256" key="2">
    <source>
        <dbReference type="SAM" id="MobiDB-lite"/>
    </source>
</evidence>
<evidence type="ECO:0000256" key="1">
    <source>
        <dbReference type="SAM" id="Coils"/>
    </source>
</evidence>
<feature type="region of interest" description="Disordered" evidence="2">
    <location>
        <begin position="737"/>
        <end position="769"/>
    </location>
</feature>
<name>A0ABX2CSU2_9CYAN</name>
<keyword evidence="4" id="KW-1185">Reference proteome</keyword>
<feature type="region of interest" description="Disordered" evidence="2">
    <location>
        <begin position="329"/>
        <end position="407"/>
    </location>
</feature>
<feature type="compositionally biased region" description="Polar residues" evidence="2">
    <location>
        <begin position="522"/>
        <end position="536"/>
    </location>
</feature>
<organism evidence="3 4">
    <name type="scientific">Microcoleus asticus IPMA8</name>
    <dbReference type="NCBI Taxonomy" id="2563858"/>
    <lineage>
        <taxon>Bacteria</taxon>
        <taxon>Bacillati</taxon>
        <taxon>Cyanobacteriota</taxon>
        <taxon>Cyanophyceae</taxon>
        <taxon>Oscillatoriophycideae</taxon>
        <taxon>Oscillatoriales</taxon>
        <taxon>Microcoleaceae</taxon>
        <taxon>Microcoleus</taxon>
        <taxon>Microcoleus asticus</taxon>
    </lineage>
</organism>
<reference evidence="3 4" key="1">
    <citation type="journal article" date="2020" name="Sci. Rep.">
        <title>A novel cyanobacterial geosmin producer, revising GeoA distribution and dispersion patterns in Bacteria.</title>
        <authorList>
            <person name="Churro C."/>
            <person name="Semedo-Aguiar A.P."/>
            <person name="Silva A.D."/>
            <person name="Pereira-Leal J.B."/>
            <person name="Leite R.B."/>
        </authorList>
    </citation>
    <scope>NUCLEOTIDE SEQUENCE [LARGE SCALE GENOMIC DNA]</scope>
    <source>
        <strain evidence="3 4">IPMA8</strain>
    </source>
</reference>
<sequence>MNSQKYKIQSLIAEIDEVLSKPAPRLPWTGSIDTVHQRQLLERVRAYLVSSDSKLAAKKAPASTNVRPQPVPVPKVPLRAPSPSAAEQIMLAVSGEISHLRSSLTGPLQEDIEALRQEQQALIQEIKQLEAQRQQQQSLAQQQANQQQIISEFLQVLSARLEETLTSDFSQILSSLENQLLQSSAAPHSLGSAPDEQLAIDVTLNRQTSEEHPLLTPDQRFEQMQLLQSRADSLLMSLDSRMGIVFEALQANLQSYQASLRQELDNMYGLSQQSEARFAAFVNHLAGQLGREASSYVQQPIDLANLETVIPNAADPSDAAPALSNTAIEQSAPDTQSGDLVQSNRTGEFGEQDRLPYAGTEISPQFGQLRRDRDRIPSPISLPDLEENLFGSAPERPRPTIAFSGAESENKLAETGEDIEDLYASLFAGEAVAEVELELETVLPQNTAFETASEAVQYQAASDNETADALNMTEDLFVNLLDEGESLEENILVNPDSNFVIGNSVESLTLDSAGLFEPQVASVPQVSEPPASTASLQLDADDRENLETAQNRGEDFDAAMPESPPLPLRTPAEISRNRPSAAPGLSSIGDFQTGESGTSSQRLDDGYIQASADEDLLPVEALEDDLDRALNLDNNTLQLLETDLYNLEGLGNTSFGRSNSSAANSLDLSASSPEVGAKNPFAEAVDEELGTLEDLFSEVLQLSSDDEPFVVEDELEDDLFAEEDESNLTLDEILASLTETDRPLTDSPPPETAETNELPSTPPENKKKT</sequence>
<gene>
    <name evidence="3" type="ORF">E5S67_00906</name>
</gene>
<feature type="coiled-coil region" evidence="1">
    <location>
        <begin position="112"/>
        <end position="146"/>
    </location>
</feature>
<accession>A0ABX2CSU2</accession>
<feature type="compositionally biased region" description="Polar residues" evidence="2">
    <location>
        <begin position="329"/>
        <end position="346"/>
    </location>
</feature>